<evidence type="ECO:0000313" key="7">
    <source>
        <dbReference type="EMBL" id="RYN54595.1"/>
    </source>
</evidence>
<evidence type="ECO:0000313" key="8">
    <source>
        <dbReference type="Proteomes" id="UP000292402"/>
    </source>
</evidence>
<feature type="domain" description="Prion-inhibition and propagation HeLo" evidence="4">
    <location>
        <begin position="5"/>
        <end position="223"/>
    </location>
</feature>
<evidence type="ECO:0000256" key="1">
    <source>
        <dbReference type="ARBA" id="ARBA00022737"/>
    </source>
</evidence>
<dbReference type="InterPro" id="IPR056884">
    <property type="entry name" value="NPHP3-like_N"/>
</dbReference>
<feature type="domain" description="Nephrocystin 3-like N-terminal" evidence="5">
    <location>
        <begin position="292"/>
        <end position="454"/>
    </location>
</feature>
<feature type="region of interest" description="Disordered" evidence="2">
    <location>
        <begin position="141"/>
        <end position="160"/>
    </location>
</feature>
<dbReference type="PANTHER" id="PTHR10039:SF5">
    <property type="entry name" value="NACHT DOMAIN-CONTAINING PROTEIN"/>
    <property type="match status" value="1"/>
</dbReference>
<evidence type="ECO:0000259" key="6">
    <source>
        <dbReference type="Pfam" id="PF25053"/>
    </source>
</evidence>
<organism evidence="7 8">
    <name type="scientific">Alternaria tenuissima</name>
    <dbReference type="NCBI Taxonomy" id="119927"/>
    <lineage>
        <taxon>Eukaryota</taxon>
        <taxon>Fungi</taxon>
        <taxon>Dikarya</taxon>
        <taxon>Ascomycota</taxon>
        <taxon>Pezizomycotina</taxon>
        <taxon>Dothideomycetes</taxon>
        <taxon>Pleosporomycetidae</taxon>
        <taxon>Pleosporales</taxon>
        <taxon>Pleosporineae</taxon>
        <taxon>Pleosporaceae</taxon>
        <taxon>Alternaria</taxon>
        <taxon>Alternaria sect. Alternaria</taxon>
        <taxon>Alternaria alternata complex</taxon>
    </lineage>
</organism>
<feature type="signal peptide" evidence="3">
    <location>
        <begin position="1"/>
        <end position="18"/>
    </location>
</feature>
<comment type="caution">
    <text evidence="7">The sequence shown here is derived from an EMBL/GenBank/DDBJ whole genome shotgun (WGS) entry which is preliminary data.</text>
</comment>
<dbReference type="PANTHER" id="PTHR10039">
    <property type="entry name" value="AMELOGENIN"/>
    <property type="match status" value="1"/>
</dbReference>
<evidence type="ECO:0000256" key="3">
    <source>
        <dbReference type="SAM" id="SignalP"/>
    </source>
</evidence>
<dbReference type="EMBL" id="PDXA01000010">
    <property type="protein sequence ID" value="RYN54595.1"/>
    <property type="molecule type" value="Genomic_DNA"/>
</dbReference>
<sequence length="947" mass="107435">MEAVGLTVGLLALVGVFEDCVTLLSQFGAAKSIGKDYSYLATRLDFQRTLLLQWAERLKLYDNKEYDTRLKDPYLKDLIQSGLQCIIQLLQDGHLLQDRYGVRPANIQEAAETSTALSSRLSLRISKQSLGLWKLHNHAASQHDHTDSSHTPSDADSQSRLRTSDKVRWVIKDKEQFESLVRKLSDLLMDLDRVIPPLQLGWSHQIVLENEIKKLKSVRELRKVMNASVFEDSNLIDVTTQTIDRECTRSILNRLWFRLIDDRKNHIAEAHSKTLEWAINPPASGVVWDDLGQWLRSGHGIYWIHGKPGSGKSTLMKFLYNHPRIMSLLNEWASGRKLTVASFFLWNIGSSEQNSQEGLARGLLYHVLQQNQGLIPAVLPDMWQEAQIGVVDLKVPSKAETKIAFERVCAETTEGAFAFFIDGLDEFNGNHRDGISFVKSLVTSAHIKILVSSRPIDTCVAAFSSAPMLRLQDLTASDIATYINDVVRAHPYTAEHSYLSGKTVQRLVNDIRRKADGVFLWVVLACRALIEGLEAYDDEEELRRRVDELPPELESLFQHILNGLPPRYLQQAAKLLRVCYVNRLLQIEAEISAFGLAWAHVQDMDISKLGNFVQFSLDQRKEKYKILEGRLRSRCRGLLEFKTPVSDETPSIDFMHRTVFEYLSVPDVWKMDCLQIHERQFDANTILAYMSCYELYLYEGLEDEDHDPLLVVSNYVRKVEESSSSNLPHLLNSFASALTYRGESKEKREVSLMPALLMQKTASMLAVELDLTTFVKSQSVRKFNALPRSHRSGGNSEKTLLYHAFKKPLTLHEGDPCSSIMIGHLVRSGCGPNQSIALNGKDTRTCWDIWMQSKHMKGDAVLAPLQSAEITMIMIRAGAVFVPFDPSDPNAIIPHLTARGYRTRLKEKAEQWLEFSPTLENAREQQELRALCNEILETVAASYGKRP</sequence>
<protein>
    <recommendedName>
        <fullName evidence="9">Prion-inhibition and propagation HeLo domain-containing protein</fullName>
    </recommendedName>
</protein>
<dbReference type="Proteomes" id="UP000292402">
    <property type="component" value="Unassembled WGS sequence"/>
</dbReference>
<dbReference type="Gene3D" id="1.20.120.1020">
    <property type="entry name" value="Prion-inhibition and propagation, HeLo domain"/>
    <property type="match status" value="1"/>
</dbReference>
<feature type="chain" id="PRO_5020651846" description="Prion-inhibition and propagation HeLo domain-containing protein" evidence="3">
    <location>
        <begin position="19"/>
        <end position="947"/>
    </location>
</feature>
<dbReference type="AlphaFoldDB" id="A0A4Q4MNU1"/>
<dbReference type="Pfam" id="PF25053">
    <property type="entry name" value="DUF7791"/>
    <property type="match status" value="1"/>
</dbReference>
<dbReference type="InterPro" id="IPR029498">
    <property type="entry name" value="HeLo_dom"/>
</dbReference>
<evidence type="ECO:0000256" key="2">
    <source>
        <dbReference type="SAM" id="MobiDB-lite"/>
    </source>
</evidence>
<dbReference type="InterPro" id="IPR038305">
    <property type="entry name" value="HeLo_sf"/>
</dbReference>
<dbReference type="Pfam" id="PF24883">
    <property type="entry name" value="NPHP3_N"/>
    <property type="match status" value="1"/>
</dbReference>
<feature type="domain" description="DUF7791" evidence="6">
    <location>
        <begin position="564"/>
        <end position="688"/>
    </location>
</feature>
<name>A0A4Q4MNU1_9PLEO</name>
<dbReference type="Gene3D" id="3.40.50.300">
    <property type="entry name" value="P-loop containing nucleotide triphosphate hydrolases"/>
    <property type="match status" value="1"/>
</dbReference>
<dbReference type="InterPro" id="IPR027417">
    <property type="entry name" value="P-loop_NTPase"/>
</dbReference>
<keyword evidence="3" id="KW-0732">Signal</keyword>
<proteinExistence type="predicted"/>
<dbReference type="SUPFAM" id="SSF52540">
    <property type="entry name" value="P-loop containing nucleoside triphosphate hydrolases"/>
    <property type="match status" value="1"/>
</dbReference>
<evidence type="ECO:0008006" key="9">
    <source>
        <dbReference type="Google" id="ProtNLM"/>
    </source>
</evidence>
<keyword evidence="1" id="KW-0677">Repeat</keyword>
<evidence type="ECO:0000259" key="4">
    <source>
        <dbReference type="Pfam" id="PF14479"/>
    </source>
</evidence>
<gene>
    <name evidence="7" type="ORF">AA0114_g3748</name>
</gene>
<dbReference type="Pfam" id="PF14479">
    <property type="entry name" value="HeLo"/>
    <property type="match status" value="1"/>
</dbReference>
<evidence type="ECO:0000259" key="5">
    <source>
        <dbReference type="Pfam" id="PF24883"/>
    </source>
</evidence>
<accession>A0A4Q4MNU1</accession>
<dbReference type="InterPro" id="IPR056693">
    <property type="entry name" value="DUF7791"/>
</dbReference>
<reference evidence="8" key="1">
    <citation type="journal article" date="2019" name="bioRxiv">
        <title>Genomics, evolutionary history and diagnostics of the Alternaria alternata species group including apple and Asian pear pathotypes.</title>
        <authorList>
            <person name="Armitage A.D."/>
            <person name="Cockerton H.M."/>
            <person name="Sreenivasaprasad S."/>
            <person name="Woodhall J.W."/>
            <person name="Lane C.R."/>
            <person name="Harrison R.J."/>
            <person name="Clarkson J.P."/>
        </authorList>
    </citation>
    <scope>NUCLEOTIDE SEQUENCE [LARGE SCALE GENOMIC DNA]</scope>
    <source>
        <strain evidence="8">FERA 1082</strain>
    </source>
</reference>